<accession>A0A561TYX3</accession>
<protein>
    <recommendedName>
        <fullName evidence="3">DNA-directed RNA polymerase specialized sigma24 family protein</fullName>
    </recommendedName>
</protein>
<name>A0A561TYX3_9ACTN</name>
<organism evidence="1 2">
    <name type="scientific">Streptomyces brevispora</name>
    <dbReference type="NCBI Taxonomy" id="887462"/>
    <lineage>
        <taxon>Bacteria</taxon>
        <taxon>Bacillati</taxon>
        <taxon>Actinomycetota</taxon>
        <taxon>Actinomycetes</taxon>
        <taxon>Kitasatosporales</taxon>
        <taxon>Streptomycetaceae</taxon>
        <taxon>Streptomyces</taxon>
    </lineage>
</organism>
<comment type="caution">
    <text evidence="1">The sequence shown here is derived from an EMBL/GenBank/DDBJ whole genome shotgun (WGS) entry which is preliminary data.</text>
</comment>
<evidence type="ECO:0000313" key="1">
    <source>
        <dbReference type="EMBL" id="TWF92292.1"/>
    </source>
</evidence>
<gene>
    <name evidence="1" type="ORF">FHX80_12612</name>
</gene>
<dbReference type="EMBL" id="VIWW01000002">
    <property type="protein sequence ID" value="TWF92292.1"/>
    <property type="molecule type" value="Genomic_DNA"/>
</dbReference>
<dbReference type="AlphaFoldDB" id="A0A561TYX3"/>
<proteinExistence type="predicted"/>
<reference evidence="1 2" key="1">
    <citation type="submission" date="2019-06" db="EMBL/GenBank/DDBJ databases">
        <title>Sequencing the genomes of 1000 actinobacteria strains.</title>
        <authorList>
            <person name="Klenk H.-P."/>
        </authorList>
    </citation>
    <scope>NUCLEOTIDE SEQUENCE [LARGE SCALE GENOMIC DNA]</scope>
    <source>
        <strain evidence="1 2">DSM 42059</strain>
    </source>
</reference>
<dbReference type="RefSeq" id="WP_145768061.1">
    <property type="nucleotide sequence ID" value="NZ_VIWW01000002.1"/>
</dbReference>
<sequence>MAMLCHSNLEDDDRIDVSALHAALEEWVLRLLADTQDRTDRLPVPFTSPTEDGAPEAKSMALRTIRFLRHAQDQLLDRNVRLRYLCQDCCADGGRVRCPLKRPSLVRRPVHEAVYTVRIKPMAVQRGAWLAHARPAGPRVLERLLRMAKQPTESALGPGERARRRAVVRHTYEMVRLWSEQRLPDHAVNMDQERDSAFARDVMDAVLYSRRKGWDTDARHSPVNFVAAVLHTLAGQLSGPEAFTTREAVMAALVARNACIEGDTTAVDEFSRTWLNLGRPQAWRPAVEMALLGDWVNALGRHLRGDAEVMELLHRHTEGEHRFLRPLWERKTGGRTVRLLEDAVASGVSLRDVITDSRRPEDGLMREEMEDSRVLAVLADLAPAERAVAMAYGTQRMTWCQAAALGGAVDPDAFGNRVRRKLRRLGLRHRAASSPCAPVPTEGR</sequence>
<dbReference type="OrthoDB" id="4306557at2"/>
<dbReference type="Proteomes" id="UP000318186">
    <property type="component" value="Unassembled WGS sequence"/>
</dbReference>
<evidence type="ECO:0008006" key="3">
    <source>
        <dbReference type="Google" id="ProtNLM"/>
    </source>
</evidence>
<evidence type="ECO:0000313" key="2">
    <source>
        <dbReference type="Proteomes" id="UP000318186"/>
    </source>
</evidence>